<name>A0A6G7YP21_9SPHN</name>
<evidence type="ECO:0000313" key="1">
    <source>
        <dbReference type="EMBL" id="QIK78490.1"/>
    </source>
</evidence>
<protein>
    <submittedName>
        <fullName evidence="1">Uncharacterized protein</fullName>
    </submittedName>
</protein>
<dbReference type="AlphaFoldDB" id="A0A6G7YP21"/>
<evidence type="ECO:0000313" key="2">
    <source>
        <dbReference type="Proteomes" id="UP000503222"/>
    </source>
</evidence>
<sequence length="97" mass="10276">MNAMPGPGASSKLIVIGKVTVPTGGYSFDWLTPEVAESDPVQVTVRLNPRPPSGPATQAVTPVDVRGEWPNQQTVSVLRIFCGGKLLARISPVETVH</sequence>
<dbReference type="RefSeq" id="WP_166410883.1">
    <property type="nucleotide sequence ID" value="NZ_CP049869.1"/>
</dbReference>
<keyword evidence="2" id="KW-1185">Reference proteome</keyword>
<organism evidence="1 2">
    <name type="scientific">Sphingomonas piscis</name>
    <dbReference type="NCBI Taxonomy" id="2714943"/>
    <lineage>
        <taxon>Bacteria</taxon>
        <taxon>Pseudomonadati</taxon>
        <taxon>Pseudomonadota</taxon>
        <taxon>Alphaproteobacteria</taxon>
        <taxon>Sphingomonadales</taxon>
        <taxon>Sphingomonadaceae</taxon>
        <taxon>Sphingomonas</taxon>
    </lineage>
</organism>
<dbReference type="Proteomes" id="UP000503222">
    <property type="component" value="Chromosome"/>
</dbReference>
<dbReference type="KEGG" id="spii:G7077_05815"/>
<accession>A0A6G7YP21</accession>
<gene>
    <name evidence="1" type="ORF">G7077_05815</name>
</gene>
<dbReference type="EMBL" id="CP049869">
    <property type="protein sequence ID" value="QIK78490.1"/>
    <property type="molecule type" value="Genomic_DNA"/>
</dbReference>
<proteinExistence type="predicted"/>
<reference evidence="1 2" key="1">
    <citation type="submission" date="2020-03" db="EMBL/GenBank/DDBJ databases">
        <title>Sphingomonas sp. nov., isolated from fish.</title>
        <authorList>
            <person name="Hyun D.-W."/>
            <person name="Bae J.-W."/>
        </authorList>
    </citation>
    <scope>NUCLEOTIDE SEQUENCE [LARGE SCALE GENOMIC DNA]</scope>
    <source>
        <strain evidence="1 2">HDW15B</strain>
    </source>
</reference>